<feature type="transmembrane region" description="Helical" evidence="6">
    <location>
        <begin position="28"/>
        <end position="58"/>
    </location>
</feature>
<feature type="transmembrane region" description="Helical" evidence="6">
    <location>
        <begin position="95"/>
        <end position="116"/>
    </location>
</feature>
<dbReference type="InterPro" id="IPR000109">
    <property type="entry name" value="POT_fam"/>
</dbReference>
<dbReference type="Pfam" id="PF00854">
    <property type="entry name" value="PTR2"/>
    <property type="match status" value="1"/>
</dbReference>
<evidence type="ECO:0000256" key="5">
    <source>
        <dbReference type="ARBA" id="ARBA00023136"/>
    </source>
</evidence>
<evidence type="ECO:0000256" key="6">
    <source>
        <dbReference type="SAM" id="Phobius"/>
    </source>
</evidence>
<dbReference type="Proteomes" id="UP001165190">
    <property type="component" value="Unassembled WGS sequence"/>
</dbReference>
<feature type="transmembrane region" description="Helical" evidence="6">
    <location>
        <begin position="70"/>
        <end position="89"/>
    </location>
</feature>
<dbReference type="InterPro" id="IPR036259">
    <property type="entry name" value="MFS_trans_sf"/>
</dbReference>
<comment type="similarity">
    <text evidence="2">Belongs to the major facilitator superfamily. Proton-dependent oligopeptide transporter (POT/PTR) (TC 2.A.17) family.</text>
</comment>
<evidence type="ECO:0000256" key="3">
    <source>
        <dbReference type="ARBA" id="ARBA00022692"/>
    </source>
</evidence>
<feature type="transmembrane region" description="Helical" evidence="6">
    <location>
        <begin position="487"/>
        <end position="509"/>
    </location>
</feature>
<dbReference type="SUPFAM" id="SSF103473">
    <property type="entry name" value="MFS general substrate transporter"/>
    <property type="match status" value="1"/>
</dbReference>
<proteinExistence type="inferred from homology"/>
<keyword evidence="3 6" id="KW-0812">Transmembrane</keyword>
<keyword evidence="5 6" id="KW-0472">Membrane</keyword>
<feature type="transmembrane region" description="Helical" evidence="6">
    <location>
        <begin position="529"/>
        <end position="550"/>
    </location>
</feature>
<dbReference type="OrthoDB" id="8904098at2759"/>
<comment type="subcellular location">
    <subcellularLocation>
        <location evidence="1">Membrane</location>
        <topology evidence="1">Multi-pass membrane protein</topology>
    </subcellularLocation>
</comment>
<dbReference type="GO" id="GO:0022857">
    <property type="term" value="F:transmembrane transporter activity"/>
    <property type="evidence" value="ECO:0007669"/>
    <property type="project" value="InterPro"/>
</dbReference>
<organism evidence="7 8">
    <name type="scientific">Hibiscus trionum</name>
    <name type="common">Flower of an hour</name>
    <dbReference type="NCBI Taxonomy" id="183268"/>
    <lineage>
        <taxon>Eukaryota</taxon>
        <taxon>Viridiplantae</taxon>
        <taxon>Streptophyta</taxon>
        <taxon>Embryophyta</taxon>
        <taxon>Tracheophyta</taxon>
        <taxon>Spermatophyta</taxon>
        <taxon>Magnoliopsida</taxon>
        <taxon>eudicotyledons</taxon>
        <taxon>Gunneridae</taxon>
        <taxon>Pentapetalae</taxon>
        <taxon>rosids</taxon>
        <taxon>malvids</taxon>
        <taxon>Malvales</taxon>
        <taxon>Malvaceae</taxon>
        <taxon>Malvoideae</taxon>
        <taxon>Hibiscus</taxon>
    </lineage>
</organism>
<feature type="transmembrane region" description="Helical" evidence="6">
    <location>
        <begin position="181"/>
        <end position="202"/>
    </location>
</feature>
<sequence length="567" mass="62348">MAETTVSMLHLADNEATTSSSTTKKGGFITLFFIIGSLTGVMLSGFGWLANLIVYLVTEYHVERINATQISNFVQGCINLLPIAGAILADSFWGTSPVVAISCSISTLGMVLLTLTAKIDSLRPPRCEEIGSSLCITPTKLQYGYLYLSLWMASAGLGGSKYTLSTMGANQLDKPNHKETFFNWFCFTVSAASMIGSTALAFVESFSWALGFATCFVINFVSLVVFLSGYRFYRPEQPRGSPFTNLLRVVVAAVRKRKVVLSSKSESYYHGPCGANMVTFARAKRSFKFLNRAAMITEGDIGSNGSIARPWRLCSLRQVEDLKSLIRLWPLWSSGVFLQTPMAIQSTITVLQALSMDCHLGPNFEVPAASIVVMKLLSSSVFVALFDRLLFPAWQKLTGRPLTPIKRVGIGHLVNILSMAISAIVEAKRLQIFHDSQLEAHPGDIPLMHAWWLFPQLIVVGMGDALHYPGQVALYYQEFPASLRSTATAMVSVVIGIAYYISTALVSLIRRSTGWLPPDINSGRVDNLYWILVTAGSLNFIYFLLCAKLFQCQNIEKEEDANSNSDT</sequence>
<keyword evidence="8" id="KW-1185">Reference proteome</keyword>
<gene>
    <name evidence="7" type="ORF">HRI_001851900</name>
</gene>
<evidence type="ECO:0000256" key="4">
    <source>
        <dbReference type="ARBA" id="ARBA00022989"/>
    </source>
</evidence>
<feature type="transmembrane region" description="Helical" evidence="6">
    <location>
        <begin position="208"/>
        <end position="230"/>
    </location>
</feature>
<evidence type="ECO:0000313" key="8">
    <source>
        <dbReference type="Proteomes" id="UP001165190"/>
    </source>
</evidence>
<dbReference type="GO" id="GO:0016020">
    <property type="term" value="C:membrane"/>
    <property type="evidence" value="ECO:0007669"/>
    <property type="project" value="UniProtKB-SubCell"/>
</dbReference>
<evidence type="ECO:0000256" key="1">
    <source>
        <dbReference type="ARBA" id="ARBA00004141"/>
    </source>
</evidence>
<dbReference type="AlphaFoldDB" id="A0A9W7HR04"/>
<dbReference type="Gene3D" id="1.20.1250.20">
    <property type="entry name" value="MFS general substrate transporter like domains"/>
    <property type="match status" value="1"/>
</dbReference>
<dbReference type="PANTHER" id="PTHR11654">
    <property type="entry name" value="OLIGOPEPTIDE TRANSPORTER-RELATED"/>
    <property type="match status" value="1"/>
</dbReference>
<name>A0A9W7HR04_HIBTR</name>
<evidence type="ECO:0000313" key="7">
    <source>
        <dbReference type="EMBL" id="GMI81826.1"/>
    </source>
</evidence>
<protein>
    <submittedName>
        <fullName evidence="7">Nitrate excretion transporter1, NRT1/ PTR family 2.7</fullName>
    </submittedName>
</protein>
<keyword evidence="4 6" id="KW-1133">Transmembrane helix</keyword>
<dbReference type="EMBL" id="BSYR01000019">
    <property type="protein sequence ID" value="GMI81826.1"/>
    <property type="molecule type" value="Genomic_DNA"/>
</dbReference>
<comment type="caution">
    <text evidence="7">The sequence shown here is derived from an EMBL/GenBank/DDBJ whole genome shotgun (WGS) entry which is preliminary data.</text>
</comment>
<reference evidence="7" key="1">
    <citation type="submission" date="2023-05" db="EMBL/GenBank/DDBJ databases">
        <title>Genome and transcriptome analyses reveal genes involved in the formation of fine ridges on petal epidermal cells in Hibiscus trionum.</title>
        <authorList>
            <person name="Koshimizu S."/>
            <person name="Masuda S."/>
            <person name="Ishii T."/>
            <person name="Shirasu K."/>
            <person name="Hoshino A."/>
            <person name="Arita M."/>
        </authorList>
    </citation>
    <scope>NUCLEOTIDE SEQUENCE</scope>
    <source>
        <strain evidence="7">Hamamatsu line</strain>
    </source>
</reference>
<accession>A0A9W7HR04</accession>
<evidence type="ECO:0000256" key="2">
    <source>
        <dbReference type="ARBA" id="ARBA00005982"/>
    </source>
</evidence>